<dbReference type="InterPro" id="IPR004843">
    <property type="entry name" value="Calcineurin-like_PHP"/>
</dbReference>
<gene>
    <name evidence="14" type="ORF">BCR37DRAFT_104817</name>
</gene>
<evidence type="ECO:0000256" key="10">
    <source>
        <dbReference type="ARBA" id="ARBA00023136"/>
    </source>
</evidence>
<evidence type="ECO:0000256" key="3">
    <source>
        <dbReference type="ARBA" id="ARBA00012459"/>
    </source>
</evidence>
<dbReference type="GO" id="GO:0006798">
    <property type="term" value="P:polyphosphate catabolic process"/>
    <property type="evidence" value="ECO:0007669"/>
    <property type="project" value="TreeGrafter"/>
</dbReference>
<keyword evidence="7" id="KW-0378">Hydrolase</keyword>
<evidence type="ECO:0000256" key="8">
    <source>
        <dbReference type="ARBA" id="ARBA00022968"/>
    </source>
</evidence>
<dbReference type="EMBL" id="MCFI01000017">
    <property type="protein sequence ID" value="ORY78497.1"/>
    <property type="molecule type" value="Genomic_DNA"/>
</dbReference>
<evidence type="ECO:0000256" key="7">
    <source>
        <dbReference type="ARBA" id="ARBA00022801"/>
    </source>
</evidence>
<proteinExistence type="inferred from homology"/>
<keyword evidence="10" id="KW-0472">Membrane</keyword>
<comment type="caution">
    <text evidence="14">The sequence shown here is derived from an EMBL/GenBank/DDBJ whole genome shotgun (WGS) entry which is preliminary data.</text>
</comment>
<evidence type="ECO:0000259" key="13">
    <source>
        <dbReference type="Pfam" id="PF00149"/>
    </source>
</evidence>
<evidence type="ECO:0000256" key="5">
    <source>
        <dbReference type="ARBA" id="ARBA00022554"/>
    </source>
</evidence>
<keyword evidence="15" id="KW-1185">Reference proteome</keyword>
<dbReference type="PANTHER" id="PTHR10340">
    <property type="entry name" value="SPHINGOMYELIN PHOSPHODIESTERASE"/>
    <property type="match status" value="1"/>
</dbReference>
<keyword evidence="12" id="KW-0732">Signal</keyword>
<keyword evidence="11" id="KW-0325">Glycoprotein</keyword>
<dbReference type="OrthoDB" id="348678at2759"/>
<feature type="signal peptide" evidence="12">
    <location>
        <begin position="1"/>
        <end position="15"/>
    </location>
</feature>
<evidence type="ECO:0000313" key="14">
    <source>
        <dbReference type="EMBL" id="ORY78497.1"/>
    </source>
</evidence>
<evidence type="ECO:0000256" key="12">
    <source>
        <dbReference type="SAM" id="SignalP"/>
    </source>
</evidence>
<dbReference type="GO" id="GO:0005774">
    <property type="term" value="C:vacuolar membrane"/>
    <property type="evidence" value="ECO:0007669"/>
    <property type="project" value="UniProtKB-SubCell"/>
</dbReference>
<comment type="subcellular location">
    <subcellularLocation>
        <location evidence="1">Vacuole membrane</location>
        <topology evidence="1">Single-pass type II membrane protein</topology>
    </subcellularLocation>
</comment>
<evidence type="ECO:0000256" key="11">
    <source>
        <dbReference type="ARBA" id="ARBA00023180"/>
    </source>
</evidence>
<dbReference type="PANTHER" id="PTHR10340:SF55">
    <property type="entry name" value="ENDOPOLYPHOSPHATASE"/>
    <property type="match status" value="1"/>
</dbReference>
<dbReference type="InterPro" id="IPR041805">
    <property type="entry name" value="ASMase/PPN1_MPP"/>
</dbReference>
<evidence type="ECO:0000256" key="1">
    <source>
        <dbReference type="ARBA" id="ARBA00004576"/>
    </source>
</evidence>
<keyword evidence="9" id="KW-1133">Transmembrane helix</keyword>
<dbReference type="GO" id="GO:0008081">
    <property type="term" value="F:phosphoric diester hydrolase activity"/>
    <property type="evidence" value="ECO:0007669"/>
    <property type="project" value="TreeGrafter"/>
</dbReference>
<feature type="domain" description="Calcineurin-like phosphoesterase" evidence="13">
    <location>
        <begin position="27"/>
        <end position="298"/>
    </location>
</feature>
<dbReference type="PIRSF" id="PIRSF027093">
    <property type="entry name" value="EndopolyPtase_N1"/>
    <property type="match status" value="1"/>
</dbReference>
<name>A0A1Y2F484_PROLT</name>
<reference evidence="14 15" key="1">
    <citation type="submission" date="2016-07" db="EMBL/GenBank/DDBJ databases">
        <title>Pervasive Adenine N6-methylation of Active Genes in Fungi.</title>
        <authorList>
            <consortium name="DOE Joint Genome Institute"/>
            <person name="Mondo S.J."/>
            <person name="Dannebaum R.O."/>
            <person name="Kuo R.C."/>
            <person name="Labutti K."/>
            <person name="Haridas S."/>
            <person name="Kuo A."/>
            <person name="Salamov A."/>
            <person name="Ahrendt S.R."/>
            <person name="Lipzen A."/>
            <person name="Sullivan W."/>
            <person name="Andreopoulos W.B."/>
            <person name="Clum A."/>
            <person name="Lindquist E."/>
            <person name="Daum C."/>
            <person name="Ramamoorthy G.K."/>
            <person name="Gryganskyi A."/>
            <person name="Culley D."/>
            <person name="Magnuson J.K."/>
            <person name="James T.Y."/>
            <person name="O'Malley M.A."/>
            <person name="Stajich J.E."/>
            <person name="Spatafora J.W."/>
            <person name="Visel A."/>
            <person name="Grigoriev I.V."/>
        </authorList>
    </citation>
    <scope>NUCLEOTIDE SEQUENCE [LARGE SCALE GENOMIC DNA]</scope>
    <source>
        <strain evidence="14 15">12-1054</strain>
    </source>
</reference>
<dbReference type="EC" id="3.6.1.10" evidence="3"/>
<accession>A0A1Y2F484</accession>
<sequence length="518" mass="59535">MRVLQGLLLAAAAAAEQIVFQRKLTGRFLHISDVHPDRFYTPGAKLMDMCHLEPSDAKKKKDHHDARAGYWGPDPGSECDTPIQLVNATLDFIDRAFVQQGGVDFVVWTGDSARHDNDNRYPRTLPQIYELNHMMTQGMHRVFGTDRFKESTIPVIPTIGNNDVWPHNLMFPGPSKTIAKYKELWKLWIPPEQIHTFDRGAYFHVSVAPKLTVISLNSIFFYENNAAVEGCSVYEPGSLQLDWLEIQLRIFRQQNIKVWIIGHVPPTNRQWYDDCFDRYANLVVEYRDLVIGQLFGHVNIDHFYFMEYQQQKKVKAMGNPLQILLDVRDDFDALPPATDNLEHLAVVNVGPSVVPNFYPTLRVYDYETNPLAIDKKRKKKRKKTKLPPVAHLGPAHERQLYTPLKYTQYYLNLTAANAEPKAPIEYQIEYDTTAQPYAMPDLTLSSWVKLGKELSGLHGQGKFTDKDFCQTDPLLTALPVCQGHKSAKKKKRNDDYWDIFIYRGLVSTGLEKELRDDL</sequence>
<dbReference type="GO" id="GO:0000298">
    <property type="term" value="F:endopolyphosphatase activity"/>
    <property type="evidence" value="ECO:0007669"/>
    <property type="project" value="UniProtKB-EC"/>
</dbReference>
<evidence type="ECO:0000256" key="6">
    <source>
        <dbReference type="ARBA" id="ARBA00022692"/>
    </source>
</evidence>
<feature type="chain" id="PRO_5013322399" description="Endopolyphosphatase" evidence="12">
    <location>
        <begin position="16"/>
        <end position="518"/>
    </location>
</feature>
<dbReference type="SUPFAM" id="SSF56300">
    <property type="entry name" value="Metallo-dependent phosphatases"/>
    <property type="match status" value="1"/>
</dbReference>
<evidence type="ECO:0000256" key="2">
    <source>
        <dbReference type="ARBA" id="ARBA00010399"/>
    </source>
</evidence>
<dbReference type="CDD" id="cd00842">
    <property type="entry name" value="MPP_ASMase"/>
    <property type="match status" value="1"/>
</dbReference>
<protein>
    <recommendedName>
        <fullName evidence="4">Endopolyphosphatase</fullName>
        <ecNumber evidence="3">3.6.1.10</ecNumber>
    </recommendedName>
</protein>
<dbReference type="InterPro" id="IPR012358">
    <property type="entry name" value="EndopolyPtase_N1"/>
</dbReference>
<dbReference type="GeneID" id="63782480"/>
<evidence type="ECO:0000256" key="9">
    <source>
        <dbReference type="ARBA" id="ARBA00022989"/>
    </source>
</evidence>
<dbReference type="InterPro" id="IPR029052">
    <property type="entry name" value="Metallo-depent_PP-like"/>
</dbReference>
<organism evidence="14 15">
    <name type="scientific">Protomyces lactucae-debilis</name>
    <dbReference type="NCBI Taxonomy" id="2754530"/>
    <lineage>
        <taxon>Eukaryota</taxon>
        <taxon>Fungi</taxon>
        <taxon>Dikarya</taxon>
        <taxon>Ascomycota</taxon>
        <taxon>Taphrinomycotina</taxon>
        <taxon>Taphrinomycetes</taxon>
        <taxon>Taphrinales</taxon>
        <taxon>Protomycetaceae</taxon>
        <taxon>Protomyces</taxon>
    </lineage>
</organism>
<evidence type="ECO:0000256" key="4">
    <source>
        <dbReference type="ARBA" id="ARBA00014458"/>
    </source>
</evidence>
<dbReference type="GO" id="GO:0000324">
    <property type="term" value="C:fungal-type vacuole"/>
    <property type="evidence" value="ECO:0007669"/>
    <property type="project" value="TreeGrafter"/>
</dbReference>
<dbReference type="Pfam" id="PF00149">
    <property type="entry name" value="Metallophos"/>
    <property type="match status" value="1"/>
</dbReference>
<dbReference type="Gene3D" id="3.60.21.10">
    <property type="match status" value="1"/>
</dbReference>
<evidence type="ECO:0000313" key="15">
    <source>
        <dbReference type="Proteomes" id="UP000193685"/>
    </source>
</evidence>
<dbReference type="OMA" id="HQHMNAF"/>
<dbReference type="STRING" id="56484.A0A1Y2F484"/>
<dbReference type="Proteomes" id="UP000193685">
    <property type="component" value="Unassembled WGS sequence"/>
</dbReference>
<comment type="similarity">
    <text evidence="2">Belongs to the endopolyphosphatase PPN1 family.</text>
</comment>
<dbReference type="GO" id="GO:0004309">
    <property type="term" value="F:exopolyphosphatase activity"/>
    <property type="evidence" value="ECO:0007669"/>
    <property type="project" value="TreeGrafter"/>
</dbReference>
<keyword evidence="6" id="KW-0812">Transmembrane</keyword>
<keyword evidence="8" id="KW-0735">Signal-anchor</keyword>
<keyword evidence="5" id="KW-0926">Vacuole</keyword>
<dbReference type="AlphaFoldDB" id="A0A1Y2F484"/>
<dbReference type="RefSeq" id="XP_040723378.1">
    <property type="nucleotide sequence ID" value="XM_040865881.1"/>
</dbReference>